<organism evidence="1 2">
    <name type="scientific">Trichinella britovi</name>
    <name type="common">Parasitic roundworm</name>
    <dbReference type="NCBI Taxonomy" id="45882"/>
    <lineage>
        <taxon>Eukaryota</taxon>
        <taxon>Metazoa</taxon>
        <taxon>Ecdysozoa</taxon>
        <taxon>Nematoda</taxon>
        <taxon>Enoplea</taxon>
        <taxon>Dorylaimia</taxon>
        <taxon>Trichinellida</taxon>
        <taxon>Trichinellidae</taxon>
        <taxon>Trichinella</taxon>
    </lineage>
</organism>
<sequence>MTEKSHYHTDCASCAVVVSKVLQSSRTLAFPANRGTFQQRTTQQIDCRGCTLGTLLKDHLWWNGSDWLQQPESEWPLLDVVLTPEEVRGTGPERRTTVVLNTTMPAQGLQMVIDPTR</sequence>
<name>A0A0V1CB95_TRIBR</name>
<reference evidence="1 2" key="1">
    <citation type="submission" date="2015-01" db="EMBL/GenBank/DDBJ databases">
        <title>Evolution of Trichinella species and genotypes.</title>
        <authorList>
            <person name="Korhonen P.K."/>
            <person name="Edoardo P."/>
            <person name="Giuseppe L.R."/>
            <person name="Gasser R.B."/>
        </authorList>
    </citation>
    <scope>NUCLEOTIDE SEQUENCE [LARGE SCALE GENOMIC DNA]</scope>
    <source>
        <strain evidence="1">ISS120</strain>
    </source>
</reference>
<evidence type="ECO:0000313" key="2">
    <source>
        <dbReference type="Proteomes" id="UP000054653"/>
    </source>
</evidence>
<protein>
    <submittedName>
        <fullName evidence="1">Uncharacterized protein</fullName>
    </submittedName>
</protein>
<dbReference type="AlphaFoldDB" id="A0A0V1CB95"/>
<gene>
    <name evidence="1" type="ORF">T03_15231</name>
</gene>
<proteinExistence type="predicted"/>
<keyword evidence="2" id="KW-1185">Reference proteome</keyword>
<accession>A0A0V1CB95</accession>
<evidence type="ECO:0000313" key="1">
    <source>
        <dbReference type="EMBL" id="KRY46188.1"/>
    </source>
</evidence>
<comment type="caution">
    <text evidence="1">The sequence shown here is derived from an EMBL/GenBank/DDBJ whole genome shotgun (WGS) entry which is preliminary data.</text>
</comment>
<dbReference type="OrthoDB" id="5876180at2759"/>
<dbReference type="STRING" id="45882.A0A0V1CB95"/>
<dbReference type="EMBL" id="JYDI01000302">
    <property type="protein sequence ID" value="KRY46188.1"/>
    <property type="molecule type" value="Genomic_DNA"/>
</dbReference>
<dbReference type="Proteomes" id="UP000054653">
    <property type="component" value="Unassembled WGS sequence"/>
</dbReference>